<keyword evidence="7" id="KW-1185">Reference proteome</keyword>
<dbReference type="InterPro" id="IPR036259">
    <property type="entry name" value="MFS_trans_sf"/>
</dbReference>
<keyword evidence="2 5" id="KW-0812">Transmembrane</keyword>
<evidence type="ECO:0000256" key="3">
    <source>
        <dbReference type="ARBA" id="ARBA00022989"/>
    </source>
</evidence>
<organism evidence="6 7">
    <name type="scientific">Demequina litorisediminis</name>
    <dbReference type="NCBI Taxonomy" id="1849022"/>
    <lineage>
        <taxon>Bacteria</taxon>
        <taxon>Bacillati</taxon>
        <taxon>Actinomycetota</taxon>
        <taxon>Actinomycetes</taxon>
        <taxon>Micrococcales</taxon>
        <taxon>Demequinaceae</taxon>
        <taxon>Demequina</taxon>
    </lineage>
</organism>
<evidence type="ECO:0000313" key="6">
    <source>
        <dbReference type="EMBL" id="GMA36910.1"/>
    </source>
</evidence>
<evidence type="ECO:0000256" key="2">
    <source>
        <dbReference type="ARBA" id="ARBA00022692"/>
    </source>
</evidence>
<dbReference type="Gene3D" id="1.20.1250.20">
    <property type="entry name" value="MFS general substrate transporter like domains"/>
    <property type="match status" value="1"/>
</dbReference>
<evidence type="ECO:0000256" key="1">
    <source>
        <dbReference type="ARBA" id="ARBA00004141"/>
    </source>
</evidence>
<dbReference type="PANTHER" id="PTHR42718">
    <property type="entry name" value="MAJOR FACILITATOR SUPERFAMILY MULTIDRUG TRANSPORTER MFSC"/>
    <property type="match status" value="1"/>
</dbReference>
<feature type="transmembrane region" description="Helical" evidence="5">
    <location>
        <begin position="97"/>
        <end position="116"/>
    </location>
</feature>
<comment type="subcellular location">
    <subcellularLocation>
        <location evidence="1">Membrane</location>
        <topology evidence="1">Multi-pass membrane protein</topology>
    </subcellularLocation>
</comment>
<dbReference type="PANTHER" id="PTHR42718:SF42">
    <property type="entry name" value="EXPORT PROTEIN"/>
    <property type="match status" value="1"/>
</dbReference>
<reference evidence="7" key="1">
    <citation type="journal article" date="2019" name="Int. J. Syst. Evol. Microbiol.">
        <title>The Global Catalogue of Microorganisms (GCM) 10K type strain sequencing project: providing services to taxonomists for standard genome sequencing and annotation.</title>
        <authorList>
            <consortium name="The Broad Institute Genomics Platform"/>
            <consortium name="The Broad Institute Genome Sequencing Center for Infectious Disease"/>
            <person name="Wu L."/>
            <person name="Ma J."/>
        </authorList>
    </citation>
    <scope>NUCLEOTIDE SEQUENCE [LARGE SCALE GENOMIC DNA]</scope>
    <source>
        <strain evidence="7">NBRC 112299</strain>
    </source>
</reference>
<dbReference type="Proteomes" id="UP001157125">
    <property type="component" value="Unassembled WGS sequence"/>
</dbReference>
<evidence type="ECO:0000313" key="7">
    <source>
        <dbReference type="Proteomes" id="UP001157125"/>
    </source>
</evidence>
<sequence length="125" mass="12582">MTAGPLAMAGGSAMMLAVSEDFSYWTRLLPGIVVFGLGLTVTVSPLTSAILGAIEPERSGIASATNNAISRVAGLVAIALVGSIVGGALDLDGFHRAMWATAILMAAGGIVAWLGIRNPAPHPAQ</sequence>
<feature type="transmembrane region" description="Helical" evidence="5">
    <location>
        <begin position="29"/>
        <end position="51"/>
    </location>
</feature>
<name>A0ABQ6IG84_9MICO</name>
<gene>
    <name evidence="6" type="ORF">GCM10025876_31140</name>
</gene>
<keyword evidence="3 5" id="KW-1133">Transmembrane helix</keyword>
<evidence type="ECO:0000256" key="5">
    <source>
        <dbReference type="SAM" id="Phobius"/>
    </source>
</evidence>
<protein>
    <recommendedName>
        <fullName evidence="8">Major Facilitator Superfamily protein</fullName>
    </recommendedName>
</protein>
<dbReference type="SUPFAM" id="SSF103473">
    <property type="entry name" value="MFS general substrate transporter"/>
    <property type="match status" value="1"/>
</dbReference>
<evidence type="ECO:0000256" key="4">
    <source>
        <dbReference type="ARBA" id="ARBA00023136"/>
    </source>
</evidence>
<comment type="caution">
    <text evidence="6">The sequence shown here is derived from an EMBL/GenBank/DDBJ whole genome shotgun (WGS) entry which is preliminary data.</text>
</comment>
<dbReference type="EMBL" id="BSUN01000001">
    <property type="protein sequence ID" value="GMA36910.1"/>
    <property type="molecule type" value="Genomic_DNA"/>
</dbReference>
<feature type="transmembrane region" description="Helical" evidence="5">
    <location>
        <begin position="72"/>
        <end position="91"/>
    </location>
</feature>
<evidence type="ECO:0008006" key="8">
    <source>
        <dbReference type="Google" id="ProtNLM"/>
    </source>
</evidence>
<accession>A0ABQ6IG84</accession>
<proteinExistence type="predicted"/>
<keyword evidence="4 5" id="KW-0472">Membrane</keyword>